<evidence type="ECO:0000256" key="1">
    <source>
        <dbReference type="SAM" id="Phobius"/>
    </source>
</evidence>
<gene>
    <name evidence="2" type="ORF">NBRC116585_05430</name>
</gene>
<evidence type="ECO:0000313" key="2">
    <source>
        <dbReference type="EMBL" id="GAA6144426.1"/>
    </source>
</evidence>
<accession>A0ABP9ZWA7</accession>
<evidence type="ECO:0008006" key="4">
    <source>
        <dbReference type="Google" id="ProtNLM"/>
    </source>
</evidence>
<proteinExistence type="predicted"/>
<keyword evidence="1" id="KW-0472">Membrane</keyword>
<dbReference type="RefSeq" id="WP_353293354.1">
    <property type="nucleotide sequence ID" value="NZ_BAABWH010000001.1"/>
</dbReference>
<keyword evidence="1" id="KW-0812">Transmembrane</keyword>
<dbReference type="Proteomes" id="UP001481413">
    <property type="component" value="Unassembled WGS sequence"/>
</dbReference>
<feature type="transmembrane region" description="Helical" evidence="1">
    <location>
        <begin position="70"/>
        <end position="87"/>
    </location>
</feature>
<reference evidence="2 3" key="1">
    <citation type="submission" date="2024-04" db="EMBL/GenBank/DDBJ databases">
        <title>Draft genome sequence of Thalassolituus maritimus NBRC 116585.</title>
        <authorList>
            <person name="Miyakawa T."/>
            <person name="Kusuya Y."/>
            <person name="Miura T."/>
        </authorList>
    </citation>
    <scope>NUCLEOTIDE SEQUENCE [LARGE SCALE GENOMIC DNA]</scope>
    <source>
        <strain evidence="2 3">5NW40-0001</strain>
    </source>
</reference>
<feature type="transmembrane region" description="Helical" evidence="1">
    <location>
        <begin position="12"/>
        <end position="29"/>
    </location>
</feature>
<sequence length="126" mass="13813">MYLLIKHAHAGFAALALLLFVSRFALANFKPAWTQIKAFNVVAHSVYGALVACAAILCVILYQYPFYSDWVSAKLVGLIVFVGLGIVANRKKDVKVFGLALLAFFYTYGVAKSHSALSWFGLIFSS</sequence>
<organism evidence="2 3">
    <name type="scientific">Thalassolituus maritimus</name>
    <dbReference type="NCBI Taxonomy" id="484498"/>
    <lineage>
        <taxon>Bacteria</taxon>
        <taxon>Pseudomonadati</taxon>
        <taxon>Pseudomonadota</taxon>
        <taxon>Gammaproteobacteria</taxon>
        <taxon>Oceanospirillales</taxon>
        <taxon>Oceanospirillaceae</taxon>
        <taxon>Thalassolituus</taxon>
    </lineage>
</organism>
<keyword evidence="1" id="KW-1133">Transmembrane helix</keyword>
<evidence type="ECO:0000313" key="3">
    <source>
        <dbReference type="Proteomes" id="UP001481413"/>
    </source>
</evidence>
<dbReference type="Pfam" id="PF04247">
    <property type="entry name" value="SirB"/>
    <property type="match status" value="1"/>
</dbReference>
<comment type="caution">
    <text evidence="2">The sequence shown here is derived from an EMBL/GenBank/DDBJ whole genome shotgun (WGS) entry which is preliminary data.</text>
</comment>
<dbReference type="PANTHER" id="PTHR39594:SF1">
    <property type="entry name" value="PROTEIN YCHQ"/>
    <property type="match status" value="1"/>
</dbReference>
<dbReference type="InterPro" id="IPR007360">
    <property type="entry name" value="SirB"/>
</dbReference>
<name>A0ABP9ZWA7_9GAMM</name>
<dbReference type="PIRSF" id="PIRSF005610">
    <property type="entry name" value="SirB"/>
    <property type="match status" value="1"/>
</dbReference>
<dbReference type="PANTHER" id="PTHR39594">
    <property type="entry name" value="PROTEIN YCHQ"/>
    <property type="match status" value="1"/>
</dbReference>
<dbReference type="EMBL" id="BAABWH010000001">
    <property type="protein sequence ID" value="GAA6144426.1"/>
    <property type="molecule type" value="Genomic_DNA"/>
</dbReference>
<feature type="transmembrane region" description="Helical" evidence="1">
    <location>
        <begin position="41"/>
        <end position="64"/>
    </location>
</feature>
<keyword evidence="3" id="KW-1185">Reference proteome</keyword>
<protein>
    <recommendedName>
        <fullName evidence="4">Invasion protein</fullName>
    </recommendedName>
</protein>